<evidence type="ECO:0000313" key="6">
    <source>
        <dbReference type="Proteomes" id="UP000652761"/>
    </source>
</evidence>
<feature type="compositionally biased region" description="Acidic residues" evidence="3">
    <location>
        <begin position="411"/>
        <end position="420"/>
    </location>
</feature>
<dbReference type="InterPro" id="IPR034423">
    <property type="entry name" value="RBM19_RRM5"/>
</dbReference>
<organism evidence="5 6">
    <name type="scientific">Colocasia esculenta</name>
    <name type="common">Wild taro</name>
    <name type="synonym">Arum esculentum</name>
    <dbReference type="NCBI Taxonomy" id="4460"/>
    <lineage>
        <taxon>Eukaryota</taxon>
        <taxon>Viridiplantae</taxon>
        <taxon>Streptophyta</taxon>
        <taxon>Embryophyta</taxon>
        <taxon>Tracheophyta</taxon>
        <taxon>Spermatophyta</taxon>
        <taxon>Magnoliopsida</taxon>
        <taxon>Liliopsida</taxon>
        <taxon>Araceae</taxon>
        <taxon>Aroideae</taxon>
        <taxon>Colocasieae</taxon>
        <taxon>Colocasia</taxon>
    </lineage>
</organism>
<evidence type="ECO:0000256" key="2">
    <source>
        <dbReference type="PROSITE-ProRule" id="PRU00176"/>
    </source>
</evidence>
<dbReference type="Gene3D" id="3.30.70.330">
    <property type="match status" value="3"/>
</dbReference>
<dbReference type="InterPro" id="IPR000504">
    <property type="entry name" value="RRM_dom"/>
</dbReference>
<dbReference type="InterPro" id="IPR035979">
    <property type="entry name" value="RBD_domain_sf"/>
</dbReference>
<evidence type="ECO:0000313" key="5">
    <source>
        <dbReference type="EMBL" id="MQL68238.1"/>
    </source>
</evidence>
<dbReference type="Pfam" id="PF00076">
    <property type="entry name" value="RRM_1"/>
    <property type="match status" value="3"/>
</dbReference>
<keyword evidence="1 2" id="KW-0694">RNA-binding</keyword>
<feature type="domain" description="RRM" evidence="4">
    <location>
        <begin position="298"/>
        <end position="374"/>
    </location>
</feature>
<keyword evidence="6" id="KW-1185">Reference proteome</keyword>
<evidence type="ECO:0000256" key="3">
    <source>
        <dbReference type="SAM" id="MobiDB-lite"/>
    </source>
</evidence>
<dbReference type="PANTHER" id="PTHR10352">
    <property type="entry name" value="EUKARYOTIC TRANSLATION INITIATION FACTOR 3 SUBUNIT G"/>
    <property type="match status" value="1"/>
</dbReference>
<dbReference type="SUPFAM" id="SSF54928">
    <property type="entry name" value="RNA-binding domain, RBD"/>
    <property type="match status" value="3"/>
</dbReference>
<evidence type="ECO:0000256" key="1">
    <source>
        <dbReference type="ARBA" id="ARBA00022884"/>
    </source>
</evidence>
<proteinExistence type="predicted"/>
<dbReference type="CDD" id="cd12320">
    <property type="entry name" value="RRM6_RBM19_RRM5_MRD1"/>
    <property type="match status" value="1"/>
</dbReference>
<reference evidence="5" key="1">
    <citation type="submission" date="2017-07" db="EMBL/GenBank/DDBJ databases">
        <title>Taro Niue Genome Assembly and Annotation.</title>
        <authorList>
            <person name="Atibalentja N."/>
            <person name="Keating K."/>
            <person name="Fields C.J."/>
        </authorList>
    </citation>
    <scope>NUCLEOTIDE SEQUENCE</scope>
    <source>
        <strain evidence="5">Niue_2</strain>
        <tissue evidence="5">Leaf</tissue>
    </source>
</reference>
<dbReference type="FunFam" id="3.30.70.330:FF:000884">
    <property type="entry name" value="Nucleotide/nucleic acid binding protein"/>
    <property type="match status" value="1"/>
</dbReference>
<dbReference type="InterPro" id="IPR012677">
    <property type="entry name" value="Nucleotide-bd_a/b_plait_sf"/>
</dbReference>
<feature type="domain" description="RRM" evidence="4">
    <location>
        <begin position="198"/>
        <end position="281"/>
    </location>
</feature>
<dbReference type="AlphaFoldDB" id="A0A843T845"/>
<feature type="region of interest" description="Disordered" evidence="3">
    <location>
        <begin position="397"/>
        <end position="420"/>
    </location>
</feature>
<sequence length="420" mass="47107">MEGGVVIENIARKYGVDKSDVLDKEADDLAVRVALAETHAIAETKKALRSAGVNVTALEELATRKDNIRRSNHVILVKNLPYGSSEGDLVKMFGTFGSLDKIILPPTKTLALVVFLEAAEARAAFKGLAYKRYMDTPLYLEWAPGDILSPKPAAETDKQENTVGREDVNRMVLEQSLEPTTEGEIDPDRVESYEQQSRSVFVKNLNFKTSDECLKRHFMDNVKKGQIQSAKVKKHVKNGKHVSMGYGFVEFDSVETATAVCRDLKGTVLDGHVLILQLCHAKKEDQALNRVDKDKSSTKLIVRNVAFEATEKDLKQLFSSFGQIRRIRLPKRIDNHRGFAFVEYATKQETENAMQALSNTHLYGRHLVIERAKEGETLEELRARTAAHFVGDKKVSEKRSRKRKCKNTADGGEEFGEILD</sequence>
<dbReference type="Proteomes" id="UP000652761">
    <property type="component" value="Unassembled WGS sequence"/>
</dbReference>
<dbReference type="CDD" id="cd12317">
    <property type="entry name" value="RRM4_RBM19_RRM3_MRD1"/>
    <property type="match status" value="1"/>
</dbReference>
<dbReference type="FunFam" id="3.30.70.330:FF:000442">
    <property type="entry name" value="Multiple RNA-binding domain-containing protein 1"/>
    <property type="match status" value="1"/>
</dbReference>
<dbReference type="OrthoDB" id="439639at2759"/>
<comment type="caution">
    <text evidence="5">The sequence shown here is derived from an EMBL/GenBank/DDBJ whole genome shotgun (WGS) entry which is preliminary data.</text>
</comment>
<accession>A0A843T845</accession>
<name>A0A843T845_COLES</name>
<dbReference type="PROSITE" id="PS50102">
    <property type="entry name" value="RRM"/>
    <property type="match status" value="3"/>
</dbReference>
<dbReference type="SMART" id="SM00360">
    <property type="entry name" value="RRM"/>
    <property type="match status" value="3"/>
</dbReference>
<feature type="domain" description="RRM" evidence="4">
    <location>
        <begin position="73"/>
        <end position="145"/>
    </location>
</feature>
<dbReference type="EMBL" id="NMUH01000010">
    <property type="protein sequence ID" value="MQL68238.1"/>
    <property type="molecule type" value="Genomic_DNA"/>
</dbReference>
<gene>
    <name evidence="5" type="ORF">Taro_000529</name>
</gene>
<evidence type="ECO:0000259" key="4">
    <source>
        <dbReference type="PROSITE" id="PS50102"/>
    </source>
</evidence>
<dbReference type="CDD" id="cd12318">
    <property type="entry name" value="RRM5_RBM19_like"/>
    <property type="match status" value="1"/>
</dbReference>
<dbReference type="GO" id="GO:0003723">
    <property type="term" value="F:RNA binding"/>
    <property type="evidence" value="ECO:0007669"/>
    <property type="project" value="UniProtKB-UniRule"/>
</dbReference>
<protein>
    <recommendedName>
        <fullName evidence="4">RRM domain-containing protein</fullName>
    </recommendedName>
</protein>